<dbReference type="InterPro" id="IPR001851">
    <property type="entry name" value="ABC_transp_permease"/>
</dbReference>
<comment type="subcellular location">
    <subcellularLocation>
        <location evidence="1">Cell membrane</location>
        <topology evidence="1">Multi-pass membrane protein</topology>
    </subcellularLocation>
</comment>
<keyword evidence="7 9" id="KW-0472">Membrane</keyword>
<dbReference type="Proteomes" id="UP000192569">
    <property type="component" value="Chromosome I"/>
</dbReference>
<dbReference type="Pfam" id="PF02653">
    <property type="entry name" value="BPD_transp_2"/>
    <property type="match status" value="1"/>
</dbReference>
<evidence type="ECO:0000313" key="10">
    <source>
        <dbReference type="EMBL" id="SMB91911.1"/>
    </source>
</evidence>
<evidence type="ECO:0000256" key="7">
    <source>
        <dbReference type="ARBA" id="ARBA00023136"/>
    </source>
</evidence>
<name>A0A1W1VFS6_9FIRM</name>
<keyword evidence="5" id="KW-0029">Amino-acid transport</keyword>
<keyword evidence="11" id="KW-1185">Reference proteome</keyword>
<evidence type="ECO:0000256" key="8">
    <source>
        <dbReference type="ARBA" id="ARBA00037998"/>
    </source>
</evidence>
<feature type="transmembrane region" description="Helical" evidence="9">
    <location>
        <begin position="65"/>
        <end position="84"/>
    </location>
</feature>
<keyword evidence="3" id="KW-1003">Cell membrane</keyword>
<evidence type="ECO:0000256" key="4">
    <source>
        <dbReference type="ARBA" id="ARBA00022692"/>
    </source>
</evidence>
<dbReference type="GO" id="GO:0006865">
    <property type="term" value="P:amino acid transport"/>
    <property type="evidence" value="ECO:0007669"/>
    <property type="project" value="UniProtKB-KW"/>
</dbReference>
<dbReference type="CDD" id="cd06582">
    <property type="entry name" value="TM_PBP1_LivH_like"/>
    <property type="match status" value="1"/>
</dbReference>
<feature type="transmembrane region" description="Helical" evidence="9">
    <location>
        <begin position="265"/>
        <end position="284"/>
    </location>
</feature>
<dbReference type="GO" id="GO:0005886">
    <property type="term" value="C:plasma membrane"/>
    <property type="evidence" value="ECO:0007669"/>
    <property type="project" value="UniProtKB-SubCell"/>
</dbReference>
<keyword evidence="4 9" id="KW-0812">Transmembrane</keyword>
<accession>A0A1W1VFS6</accession>
<dbReference type="RefSeq" id="WP_084663798.1">
    <property type="nucleotide sequence ID" value="NZ_LT838272.1"/>
</dbReference>
<dbReference type="EMBL" id="LT838272">
    <property type="protein sequence ID" value="SMB91911.1"/>
    <property type="molecule type" value="Genomic_DNA"/>
</dbReference>
<dbReference type="AlphaFoldDB" id="A0A1W1VFS6"/>
<dbReference type="OrthoDB" id="9807115at2"/>
<organism evidence="10 11">
    <name type="scientific">Thermanaeromonas toyohensis ToBE</name>
    <dbReference type="NCBI Taxonomy" id="698762"/>
    <lineage>
        <taxon>Bacteria</taxon>
        <taxon>Bacillati</taxon>
        <taxon>Bacillota</taxon>
        <taxon>Clostridia</taxon>
        <taxon>Neomoorellales</taxon>
        <taxon>Neomoorellaceae</taxon>
        <taxon>Thermanaeromonas</taxon>
    </lineage>
</organism>
<keyword evidence="6 9" id="KW-1133">Transmembrane helix</keyword>
<dbReference type="PANTHER" id="PTHR11795">
    <property type="entry name" value="BRANCHED-CHAIN AMINO ACID TRANSPORT SYSTEM PERMEASE PROTEIN LIVH"/>
    <property type="match status" value="1"/>
</dbReference>
<feature type="transmembrane region" description="Helical" evidence="9">
    <location>
        <begin position="96"/>
        <end position="114"/>
    </location>
</feature>
<evidence type="ECO:0000256" key="5">
    <source>
        <dbReference type="ARBA" id="ARBA00022970"/>
    </source>
</evidence>
<reference evidence="10 11" key="1">
    <citation type="submission" date="2017-04" db="EMBL/GenBank/DDBJ databases">
        <authorList>
            <person name="Afonso C.L."/>
            <person name="Miller P.J."/>
            <person name="Scott M.A."/>
            <person name="Spackman E."/>
            <person name="Goraichik I."/>
            <person name="Dimitrov K.M."/>
            <person name="Suarez D.L."/>
            <person name="Swayne D.E."/>
        </authorList>
    </citation>
    <scope>NUCLEOTIDE SEQUENCE [LARGE SCALE GENOMIC DNA]</scope>
    <source>
        <strain evidence="10 11">ToBE</strain>
    </source>
</reference>
<keyword evidence="2" id="KW-0813">Transport</keyword>
<feature type="transmembrane region" description="Helical" evidence="9">
    <location>
        <begin position="188"/>
        <end position="213"/>
    </location>
</feature>
<dbReference type="InterPro" id="IPR052157">
    <property type="entry name" value="BCAA_transport_permease"/>
</dbReference>
<evidence type="ECO:0000256" key="9">
    <source>
        <dbReference type="SAM" id="Phobius"/>
    </source>
</evidence>
<feature type="transmembrane region" description="Helical" evidence="9">
    <location>
        <begin position="134"/>
        <end position="159"/>
    </location>
</feature>
<evidence type="ECO:0000256" key="3">
    <source>
        <dbReference type="ARBA" id="ARBA00022475"/>
    </source>
</evidence>
<dbReference type="PANTHER" id="PTHR11795:SF452">
    <property type="entry name" value="ABC TRANSPORTER PERMEASE PROTEIN"/>
    <property type="match status" value="1"/>
</dbReference>
<evidence type="ECO:0000256" key="6">
    <source>
        <dbReference type="ARBA" id="ARBA00022989"/>
    </source>
</evidence>
<comment type="similarity">
    <text evidence="8">Belongs to the binding-protein-dependent transport system permease family. LivHM subfamily.</text>
</comment>
<evidence type="ECO:0000313" key="11">
    <source>
        <dbReference type="Proteomes" id="UP000192569"/>
    </source>
</evidence>
<gene>
    <name evidence="10" type="ORF">SAMN00808754_0542</name>
</gene>
<feature type="transmembrane region" description="Helical" evidence="9">
    <location>
        <begin position="12"/>
        <end position="35"/>
    </location>
</feature>
<dbReference type="GO" id="GO:0022857">
    <property type="term" value="F:transmembrane transporter activity"/>
    <property type="evidence" value="ECO:0007669"/>
    <property type="project" value="InterPro"/>
</dbReference>
<evidence type="ECO:0000256" key="2">
    <source>
        <dbReference type="ARBA" id="ARBA00022448"/>
    </source>
</evidence>
<feature type="transmembrane region" description="Helical" evidence="9">
    <location>
        <begin position="225"/>
        <end position="253"/>
    </location>
</feature>
<sequence length="290" mass="30996">MEGLAQSIANGIIISGTYALLAVGLTLIFGFMELVNFAHGELYMLGAYFTFTFTVLLGFPYWVALLLSIISVMVLAYILDLALFRPLRDQDILVRMLTTVGLMVAFQNLALLIWDPVPKRVPVPLQLPPLIIGSIHLSALHLIVVVIAIILIIGFHLFMQYTNIGMAMRATFQDREVASAYGVDVNRVYGYTFALGAGMAAAGGALLSTIYLVTPTMGSMATTKAFAVVILGGLGNFVGAIVGAFILGISETLAATYIASGYKDAIAFILLVMILLLKPAGILGKARGVE</sequence>
<evidence type="ECO:0000256" key="1">
    <source>
        <dbReference type="ARBA" id="ARBA00004651"/>
    </source>
</evidence>
<protein>
    <submittedName>
        <fullName evidence="10">Branched-chain amino acid transport system permease protein</fullName>
    </submittedName>
</protein>
<proteinExistence type="inferred from homology"/>
<dbReference type="STRING" id="698762.SAMN00808754_0542"/>